<dbReference type="Proteomes" id="UP000299102">
    <property type="component" value="Unassembled WGS sequence"/>
</dbReference>
<gene>
    <name evidence="1" type="ORF">EVAR_97157_1</name>
</gene>
<dbReference type="EMBL" id="BGZK01000951">
    <property type="protein sequence ID" value="GBP66206.1"/>
    <property type="molecule type" value="Genomic_DNA"/>
</dbReference>
<organism evidence="1 2">
    <name type="scientific">Eumeta variegata</name>
    <name type="common">Bagworm moth</name>
    <name type="synonym">Eumeta japonica</name>
    <dbReference type="NCBI Taxonomy" id="151549"/>
    <lineage>
        <taxon>Eukaryota</taxon>
        <taxon>Metazoa</taxon>
        <taxon>Ecdysozoa</taxon>
        <taxon>Arthropoda</taxon>
        <taxon>Hexapoda</taxon>
        <taxon>Insecta</taxon>
        <taxon>Pterygota</taxon>
        <taxon>Neoptera</taxon>
        <taxon>Endopterygota</taxon>
        <taxon>Lepidoptera</taxon>
        <taxon>Glossata</taxon>
        <taxon>Ditrysia</taxon>
        <taxon>Tineoidea</taxon>
        <taxon>Psychidae</taxon>
        <taxon>Oiketicinae</taxon>
        <taxon>Eumeta</taxon>
    </lineage>
</organism>
<proteinExistence type="predicted"/>
<comment type="caution">
    <text evidence="1">The sequence shown here is derived from an EMBL/GenBank/DDBJ whole genome shotgun (WGS) entry which is preliminary data.</text>
</comment>
<keyword evidence="2" id="KW-1185">Reference proteome</keyword>
<sequence length="163" mass="18601">MYRIELFFTPVRVAGETLVRRMDRSCAAFVSLLLGHRPMEWKRDRSSALSLARSAQAERDNESCFFLGRRVALLFHSKASGSFLNARELIDKFSFASSQYFRSALEQQVKPSTAAVAVLSAPAPELHSAQFEGFMSQGSRYRSRMSWANYFSNSFNVLIQPWR</sequence>
<evidence type="ECO:0000313" key="2">
    <source>
        <dbReference type="Proteomes" id="UP000299102"/>
    </source>
</evidence>
<accession>A0A4C1XQJ1</accession>
<protein>
    <submittedName>
        <fullName evidence="1">Uncharacterized protein</fullName>
    </submittedName>
</protein>
<reference evidence="1 2" key="1">
    <citation type="journal article" date="2019" name="Commun. Biol.">
        <title>The bagworm genome reveals a unique fibroin gene that provides high tensile strength.</title>
        <authorList>
            <person name="Kono N."/>
            <person name="Nakamura H."/>
            <person name="Ohtoshi R."/>
            <person name="Tomita M."/>
            <person name="Numata K."/>
            <person name="Arakawa K."/>
        </authorList>
    </citation>
    <scope>NUCLEOTIDE SEQUENCE [LARGE SCALE GENOMIC DNA]</scope>
</reference>
<dbReference type="AlphaFoldDB" id="A0A4C1XQJ1"/>
<evidence type="ECO:0000313" key="1">
    <source>
        <dbReference type="EMBL" id="GBP66206.1"/>
    </source>
</evidence>
<name>A0A4C1XQJ1_EUMVA</name>